<evidence type="ECO:0000313" key="2">
    <source>
        <dbReference type="Proteomes" id="UP000308600"/>
    </source>
</evidence>
<gene>
    <name evidence="1" type="ORF">BDN72DRAFT_898422</name>
</gene>
<protein>
    <submittedName>
        <fullName evidence="1">Uncharacterized protein</fullName>
    </submittedName>
</protein>
<evidence type="ECO:0000313" key="1">
    <source>
        <dbReference type="EMBL" id="TFK68066.1"/>
    </source>
</evidence>
<dbReference type="EMBL" id="ML208360">
    <property type="protein sequence ID" value="TFK68066.1"/>
    <property type="molecule type" value="Genomic_DNA"/>
</dbReference>
<accession>A0ACD3ARA6</accession>
<organism evidence="1 2">
    <name type="scientific">Pluteus cervinus</name>
    <dbReference type="NCBI Taxonomy" id="181527"/>
    <lineage>
        <taxon>Eukaryota</taxon>
        <taxon>Fungi</taxon>
        <taxon>Dikarya</taxon>
        <taxon>Basidiomycota</taxon>
        <taxon>Agaricomycotina</taxon>
        <taxon>Agaricomycetes</taxon>
        <taxon>Agaricomycetidae</taxon>
        <taxon>Agaricales</taxon>
        <taxon>Pluteineae</taxon>
        <taxon>Pluteaceae</taxon>
        <taxon>Pluteus</taxon>
    </lineage>
</organism>
<sequence length="384" mass="43260">MDDQAVVFYTANCARLFFRGTVKIVSSDLEFPSQSQLDKHHRHQPVLWSLIDCDTLKAPTPPFVTPDILFAIQASSPNLEQSAIWTKQRQAHKWGLDDWSMADLAAGLSCHYRGFLEQLERFFEASPDKRFLNREPAFNEAWKIVQTDGASLIGTNLEFYGNAPRDAYAAIFKPQGCEMALSAALKATTHENLVNCLFRAPRPDFSGVDSFISHTLLAVSVKHHGVIDTFTPRFKSDVIQQIVSEHVYCSRQTRNIIELLVIIYRMVLKFSALAGWIYRELVHAALSGQEQNQLPLGCLKPTLRESGSTSYVYKAQRPSQSRPPPFLLIHERLRVPVGTVLRTIESNFLVVTLTNLKTATTLSPSPPYLHSTPFLSKLFKTPTL</sequence>
<dbReference type="Proteomes" id="UP000308600">
    <property type="component" value="Unassembled WGS sequence"/>
</dbReference>
<reference evidence="1 2" key="1">
    <citation type="journal article" date="2019" name="Nat. Ecol. Evol.">
        <title>Megaphylogeny resolves global patterns of mushroom evolution.</title>
        <authorList>
            <person name="Varga T."/>
            <person name="Krizsan K."/>
            <person name="Foldi C."/>
            <person name="Dima B."/>
            <person name="Sanchez-Garcia M."/>
            <person name="Sanchez-Ramirez S."/>
            <person name="Szollosi G.J."/>
            <person name="Szarkandi J.G."/>
            <person name="Papp V."/>
            <person name="Albert L."/>
            <person name="Andreopoulos W."/>
            <person name="Angelini C."/>
            <person name="Antonin V."/>
            <person name="Barry K.W."/>
            <person name="Bougher N.L."/>
            <person name="Buchanan P."/>
            <person name="Buyck B."/>
            <person name="Bense V."/>
            <person name="Catcheside P."/>
            <person name="Chovatia M."/>
            <person name="Cooper J."/>
            <person name="Damon W."/>
            <person name="Desjardin D."/>
            <person name="Finy P."/>
            <person name="Geml J."/>
            <person name="Haridas S."/>
            <person name="Hughes K."/>
            <person name="Justo A."/>
            <person name="Karasinski D."/>
            <person name="Kautmanova I."/>
            <person name="Kiss B."/>
            <person name="Kocsube S."/>
            <person name="Kotiranta H."/>
            <person name="LaButti K.M."/>
            <person name="Lechner B.E."/>
            <person name="Liimatainen K."/>
            <person name="Lipzen A."/>
            <person name="Lukacs Z."/>
            <person name="Mihaltcheva S."/>
            <person name="Morgado L.N."/>
            <person name="Niskanen T."/>
            <person name="Noordeloos M.E."/>
            <person name="Ohm R.A."/>
            <person name="Ortiz-Santana B."/>
            <person name="Ovrebo C."/>
            <person name="Racz N."/>
            <person name="Riley R."/>
            <person name="Savchenko A."/>
            <person name="Shiryaev A."/>
            <person name="Soop K."/>
            <person name="Spirin V."/>
            <person name="Szebenyi C."/>
            <person name="Tomsovsky M."/>
            <person name="Tulloss R.E."/>
            <person name="Uehling J."/>
            <person name="Grigoriev I.V."/>
            <person name="Vagvolgyi C."/>
            <person name="Papp T."/>
            <person name="Martin F.M."/>
            <person name="Miettinen O."/>
            <person name="Hibbett D.S."/>
            <person name="Nagy L.G."/>
        </authorList>
    </citation>
    <scope>NUCLEOTIDE SEQUENCE [LARGE SCALE GENOMIC DNA]</scope>
    <source>
        <strain evidence="1 2">NL-1719</strain>
    </source>
</reference>
<proteinExistence type="predicted"/>
<name>A0ACD3ARA6_9AGAR</name>
<keyword evidence="2" id="KW-1185">Reference proteome</keyword>